<feature type="transmembrane region" description="Helical" evidence="1">
    <location>
        <begin position="237"/>
        <end position="256"/>
    </location>
</feature>
<evidence type="ECO:0000313" key="3">
    <source>
        <dbReference type="Proteomes" id="UP000307378"/>
    </source>
</evidence>
<feature type="transmembrane region" description="Helical" evidence="1">
    <location>
        <begin position="111"/>
        <end position="133"/>
    </location>
</feature>
<feature type="transmembrane region" description="Helical" evidence="1">
    <location>
        <begin position="140"/>
        <end position="160"/>
    </location>
</feature>
<gene>
    <name evidence="2" type="ORF">FAA86_09705</name>
</gene>
<feature type="transmembrane region" description="Helical" evidence="1">
    <location>
        <begin position="212"/>
        <end position="230"/>
    </location>
</feature>
<keyword evidence="1" id="KW-0812">Transmembrane</keyword>
<protein>
    <recommendedName>
        <fullName evidence="4">GtrA family protein</fullName>
    </recommendedName>
</protein>
<feature type="transmembrane region" description="Helical" evidence="1">
    <location>
        <begin position="354"/>
        <end position="374"/>
    </location>
</feature>
<dbReference type="AlphaFoldDB" id="A0A4S8Q2P7"/>
<evidence type="ECO:0000313" key="2">
    <source>
        <dbReference type="EMBL" id="THV36765.1"/>
    </source>
</evidence>
<feature type="transmembrane region" description="Helical" evidence="1">
    <location>
        <begin position="268"/>
        <end position="285"/>
    </location>
</feature>
<dbReference type="Proteomes" id="UP000307378">
    <property type="component" value="Unassembled WGS sequence"/>
</dbReference>
<evidence type="ECO:0008006" key="4">
    <source>
        <dbReference type="Google" id="ProtNLM"/>
    </source>
</evidence>
<keyword evidence="1" id="KW-0472">Membrane</keyword>
<feature type="transmembrane region" description="Helical" evidence="1">
    <location>
        <begin position="20"/>
        <end position="38"/>
    </location>
</feature>
<feature type="transmembrane region" description="Helical" evidence="1">
    <location>
        <begin position="381"/>
        <end position="398"/>
    </location>
</feature>
<reference evidence="2 3" key="1">
    <citation type="submission" date="2019-04" db="EMBL/GenBank/DDBJ databases">
        <title>genome sequence of strain W3.</title>
        <authorList>
            <person name="Gao J."/>
            <person name="Sun J."/>
        </authorList>
    </citation>
    <scope>NUCLEOTIDE SEQUENCE [LARGE SCALE GENOMIC DNA]</scope>
    <source>
        <strain evidence="2 3">W3</strain>
    </source>
</reference>
<dbReference type="EMBL" id="STGU01000004">
    <property type="protein sequence ID" value="THV36765.1"/>
    <property type="molecule type" value="Genomic_DNA"/>
</dbReference>
<proteinExistence type="predicted"/>
<feature type="transmembrane region" description="Helical" evidence="1">
    <location>
        <begin position="297"/>
        <end position="315"/>
    </location>
</feature>
<keyword evidence="1" id="KW-1133">Transmembrane helix</keyword>
<feature type="transmembrane region" description="Helical" evidence="1">
    <location>
        <begin position="433"/>
        <end position="458"/>
    </location>
</feature>
<comment type="caution">
    <text evidence="2">The sequence shown here is derived from an EMBL/GenBank/DDBJ whole genome shotgun (WGS) entry which is preliminary data.</text>
</comment>
<evidence type="ECO:0000256" key="1">
    <source>
        <dbReference type="SAM" id="Phobius"/>
    </source>
</evidence>
<organism evidence="2 3">
    <name type="scientific">Rhizobium rosettiformans W3</name>
    <dbReference type="NCBI Taxonomy" id="538378"/>
    <lineage>
        <taxon>Bacteria</taxon>
        <taxon>Pseudomonadati</taxon>
        <taxon>Pseudomonadota</taxon>
        <taxon>Alphaproteobacteria</taxon>
        <taxon>Hyphomicrobiales</taxon>
        <taxon>Rhizobiaceae</taxon>
        <taxon>Rhizobium/Agrobacterium group</taxon>
        <taxon>Rhizobium</taxon>
    </lineage>
</organism>
<accession>A0A4S8Q2P7</accession>
<sequence>MADMTLPDTSRASPARPLLVWTLVYGIVTMAVIALLNLPMAVDYVGADNDDVMRLVQVRDLLAGQSWFDLTQYRLGLEVGTLMHWSRLIDLPIALLIGAFAHFVPMEQAEALALLVWPFLLILPLMAAIGVAARRMGDDVTMHIALLLTSVFVITANRFLPGSIDHHNVQLVLVAAIAAGLLDPARGTAGHALAGLAAAAAIAIGAETTPLIAAACAIVGVLWALEGAAYAKTARTFSLTLLVSLSAFFFATVPPAQYATVTCDSLSVGFYAVVGIGAAALFIATQLPGMQDIRLRIAAIGVTGLLVGLGALTIAPQCLQNPLNELDPLLHSLWLSGVIEAQSFLDQFDKEPSAFGGFYAVGFFAICVCGFRILNGDRIRSHAIILALIAVCWLIALVQVRGAIFANLLAIPPLALLIGELRRKTREEPDQLGTGLLFALAAFLSVPGAWALFGVLFVEGTAGVTNRMKGLAPATAAQAAERPACDAPAGFAALNQLPTGVVVAASDMGPEILRFTRHRVLSGPYHRNQGGMLTELHVGLAEPEEAAAFLRGAGATILVFCPDFPQTEKIAETKADGLYAGMRKGEVPGYLKPVPVDGPSGMQIYRVELP</sequence>
<name>A0A4S8Q2P7_9HYPH</name>